<gene>
    <name evidence="6 8" type="primary">mqnC</name>
    <name evidence="8" type="ORF">KJB30_02890</name>
</gene>
<keyword evidence="2 6" id="KW-0949">S-adenosyl-L-methionine</keyword>
<dbReference type="Pfam" id="PF04055">
    <property type="entry name" value="Radical_SAM"/>
    <property type="match status" value="1"/>
</dbReference>
<keyword evidence="4 6" id="KW-0408">Iron</keyword>
<dbReference type="Gene3D" id="3.20.20.70">
    <property type="entry name" value="Aldolase class I"/>
    <property type="match status" value="1"/>
</dbReference>
<comment type="caution">
    <text evidence="8">The sequence shown here is derived from an EMBL/GenBank/DDBJ whole genome shotgun (WGS) entry which is preliminary data.</text>
</comment>
<dbReference type="PANTHER" id="PTHR43076:SF1">
    <property type="entry name" value="LIPOYL SYNTHASE 2"/>
    <property type="match status" value="1"/>
</dbReference>
<comment type="function">
    <text evidence="6">Radical SAM enzyme that catalyzes the cyclization of dehypoxanthine futalosine (DHFL) into cyclic dehypoxanthine futalosine (CDHFL), a step in the biosynthesis of menaquinone (MK, vitamin K2).</text>
</comment>
<feature type="binding site" evidence="6">
    <location>
        <position position="70"/>
    </location>
    <ligand>
        <name>[4Fe-4S] cluster</name>
        <dbReference type="ChEBI" id="CHEBI:49883"/>
        <note>4Fe-4S-S-AdoMet</note>
    </ligand>
</feature>
<dbReference type="EMBL" id="JAHDYS010000002">
    <property type="protein sequence ID" value="MBT1070721.1"/>
    <property type="molecule type" value="Genomic_DNA"/>
</dbReference>
<dbReference type="PIRSF" id="PIRSF004762">
    <property type="entry name" value="CHP00423"/>
    <property type="match status" value="1"/>
</dbReference>
<dbReference type="InterPro" id="IPR020050">
    <property type="entry name" value="FO_synthase_su2"/>
</dbReference>
<evidence type="ECO:0000256" key="3">
    <source>
        <dbReference type="ARBA" id="ARBA00022723"/>
    </source>
</evidence>
<comment type="catalytic activity">
    <reaction evidence="6">
        <text>dehypoxanthine futalosine + S-adenosyl-L-methionine = cyclic dehypoxanthinylfutalosinate + 5'-deoxyadenosine + L-methionine + H(+)</text>
        <dbReference type="Rhea" id="RHEA:33083"/>
        <dbReference type="ChEBI" id="CHEBI:15378"/>
        <dbReference type="ChEBI" id="CHEBI:17319"/>
        <dbReference type="ChEBI" id="CHEBI:57844"/>
        <dbReference type="ChEBI" id="CHEBI:58864"/>
        <dbReference type="ChEBI" id="CHEBI:59789"/>
        <dbReference type="ChEBI" id="CHEBI:64270"/>
        <dbReference type="EC" id="1.21.98.1"/>
    </reaction>
</comment>
<evidence type="ECO:0000259" key="7">
    <source>
        <dbReference type="PROSITE" id="PS51918"/>
    </source>
</evidence>
<comment type="similarity">
    <text evidence="6">Belongs to the radical SAM superfamily. MqnC family.</text>
</comment>
<keyword evidence="1 6" id="KW-0004">4Fe-4S</keyword>
<dbReference type="InterPro" id="IPR045567">
    <property type="entry name" value="CofH/MnqC-like_C"/>
</dbReference>
<dbReference type="NCBIfam" id="TIGR00423">
    <property type="entry name" value="CofH family radical SAM protein"/>
    <property type="match status" value="1"/>
</dbReference>
<dbReference type="HAMAP" id="MF_00992">
    <property type="entry name" value="MqnC"/>
    <property type="match status" value="1"/>
</dbReference>
<organism evidence="8 9">
    <name type="scientific">Pelotalea chapellei</name>
    <dbReference type="NCBI Taxonomy" id="44671"/>
    <lineage>
        <taxon>Bacteria</taxon>
        <taxon>Pseudomonadati</taxon>
        <taxon>Thermodesulfobacteriota</taxon>
        <taxon>Desulfuromonadia</taxon>
        <taxon>Geobacterales</taxon>
        <taxon>Geobacteraceae</taxon>
        <taxon>Pelotalea</taxon>
    </lineage>
</organism>
<sequence length="356" mass="38948">MEKPSPTVGRAGERISREEALKLLLKEDLLALGTAADTIRRSYHPDNRVTFVVDRNVNYTNICESKCAFCAFYRDKSSADAYVLSSEEIYGKIAELVEQGGTQLLMQGGLNAELGIEFFEELFRGIKQRFPTLQNHSLSPAEVSCIAGTSGLSLEETLARLKQAGLDSIPGGGAEILVDEVRSSISPNKIGWRRWSEVMLGAAALGMPTTATMMFGSSEKAEDIVEHIFRIRELQDAGGSFTAFIPWTYQPGNTELGGTTATGVEYLRVLALSRIVLDNIPNIQASWVTQGDKMAQVALFFGANDLGGTMLEENVVAAAGCSFRMSQEEMISLIRRAGFRAAQRTTTYCIIREFSV</sequence>
<reference evidence="8 9" key="1">
    <citation type="submission" date="2021-05" db="EMBL/GenBank/DDBJ databases">
        <title>The draft genome of Geobacter chapellei DSM 13688.</title>
        <authorList>
            <person name="Xu Z."/>
            <person name="Masuda Y."/>
            <person name="Itoh H."/>
            <person name="Senoo K."/>
        </authorList>
    </citation>
    <scope>NUCLEOTIDE SEQUENCE [LARGE SCALE GENOMIC DNA]</scope>
    <source>
        <strain evidence="8 9">DSM 13688</strain>
    </source>
</reference>
<protein>
    <recommendedName>
        <fullName evidence="6">Cyclic dehypoxanthine futalosine synthase</fullName>
        <shortName evidence="6">Cyclic DHFL synthase</shortName>
        <ecNumber evidence="6">1.21.98.1</ecNumber>
    </recommendedName>
    <alternativeName>
        <fullName evidence="6">Dehypoxanthine futalosine cyclase</fullName>
        <shortName evidence="6">DHFL cyclase</shortName>
    </alternativeName>
    <alternativeName>
        <fullName evidence="6">Menaquinone biosynthetic enzyme MqnC</fullName>
    </alternativeName>
</protein>
<dbReference type="SFLD" id="SFLDS00029">
    <property type="entry name" value="Radical_SAM"/>
    <property type="match status" value="1"/>
</dbReference>
<feature type="binding site" evidence="6">
    <location>
        <position position="67"/>
    </location>
    <ligand>
        <name>[4Fe-4S] cluster</name>
        <dbReference type="ChEBI" id="CHEBI:49883"/>
        <note>4Fe-4S-S-AdoMet</note>
    </ligand>
</feature>
<dbReference type="SFLD" id="SFLDF00342">
    <property type="entry name" value="cyclic_dehypoxanthine_futalosi"/>
    <property type="match status" value="1"/>
</dbReference>
<dbReference type="NCBIfam" id="TIGR03699">
    <property type="entry name" value="menaquin_MqnC"/>
    <property type="match status" value="1"/>
</dbReference>
<keyword evidence="6" id="KW-0474">Menaquinone biosynthesis</keyword>
<dbReference type="SFLD" id="SFLDG01064">
    <property type="entry name" value="F420__menaquinone_cofactor_bio"/>
    <property type="match status" value="1"/>
</dbReference>
<dbReference type="SUPFAM" id="SSF102114">
    <property type="entry name" value="Radical SAM enzymes"/>
    <property type="match status" value="1"/>
</dbReference>
<evidence type="ECO:0000256" key="5">
    <source>
        <dbReference type="ARBA" id="ARBA00023014"/>
    </source>
</evidence>
<feature type="domain" description="Radical SAM core" evidence="7">
    <location>
        <begin position="49"/>
        <end position="282"/>
    </location>
</feature>
<dbReference type="InterPro" id="IPR013785">
    <property type="entry name" value="Aldolase_TIM"/>
</dbReference>
<dbReference type="InterPro" id="IPR007197">
    <property type="entry name" value="rSAM"/>
</dbReference>
<keyword evidence="5 6" id="KW-0411">Iron-sulfur</keyword>
<evidence type="ECO:0000313" key="8">
    <source>
        <dbReference type="EMBL" id="MBT1070721.1"/>
    </source>
</evidence>
<accession>A0ABS5U4X9</accession>
<evidence type="ECO:0000256" key="6">
    <source>
        <dbReference type="HAMAP-Rule" id="MF_00992"/>
    </source>
</evidence>
<dbReference type="PANTHER" id="PTHR43076">
    <property type="entry name" value="FO SYNTHASE (COFH)"/>
    <property type="match status" value="1"/>
</dbReference>
<evidence type="ECO:0000256" key="2">
    <source>
        <dbReference type="ARBA" id="ARBA00022691"/>
    </source>
</evidence>
<dbReference type="InterPro" id="IPR034405">
    <property type="entry name" value="F420"/>
</dbReference>
<keyword evidence="6" id="KW-0560">Oxidoreductase</keyword>
<feature type="binding site" evidence="6">
    <location>
        <position position="63"/>
    </location>
    <ligand>
        <name>[4Fe-4S] cluster</name>
        <dbReference type="ChEBI" id="CHEBI:49883"/>
        <note>4Fe-4S-S-AdoMet</note>
    </ligand>
</feature>
<dbReference type="InterPro" id="IPR058240">
    <property type="entry name" value="rSAM_sf"/>
</dbReference>
<proteinExistence type="inferred from homology"/>
<evidence type="ECO:0000256" key="1">
    <source>
        <dbReference type="ARBA" id="ARBA00022485"/>
    </source>
</evidence>
<dbReference type="Pfam" id="PF19288">
    <property type="entry name" value="CofH_C"/>
    <property type="match status" value="1"/>
</dbReference>
<name>A0ABS5U4X9_9BACT</name>
<dbReference type="SFLD" id="SFLDF00343">
    <property type="entry name" value="aminofutalosine_synthase_(mqnE"/>
    <property type="match status" value="1"/>
</dbReference>
<dbReference type="EC" id="1.21.98.1" evidence="6"/>
<dbReference type="SFLD" id="SFLDG01389">
    <property type="entry name" value="menaquinone_synthsis_involved"/>
    <property type="match status" value="1"/>
</dbReference>
<dbReference type="PROSITE" id="PS51918">
    <property type="entry name" value="RADICAL_SAM"/>
    <property type="match status" value="1"/>
</dbReference>
<comment type="pathway">
    <text evidence="6">Quinol/quinone metabolism; menaquinone biosynthesis.</text>
</comment>
<dbReference type="RefSeq" id="WP_214296434.1">
    <property type="nucleotide sequence ID" value="NZ_JAHDYS010000002.1"/>
</dbReference>
<evidence type="ECO:0000256" key="4">
    <source>
        <dbReference type="ARBA" id="ARBA00023004"/>
    </source>
</evidence>
<keyword evidence="9" id="KW-1185">Reference proteome</keyword>
<comment type="cofactor">
    <cofactor evidence="6">
        <name>[4Fe-4S] cluster</name>
        <dbReference type="ChEBI" id="CHEBI:49883"/>
    </cofactor>
    <text evidence="6">Binds 1 [4Fe-4S] cluster. The cluster is coordinated with 3 cysteines and an exchangeable S-adenosyl-L-methionine.</text>
</comment>
<evidence type="ECO:0000313" key="9">
    <source>
        <dbReference type="Proteomes" id="UP000784128"/>
    </source>
</evidence>
<dbReference type="Proteomes" id="UP000784128">
    <property type="component" value="Unassembled WGS sequence"/>
</dbReference>
<keyword evidence="3 6" id="KW-0479">Metal-binding</keyword>
<dbReference type="InterPro" id="IPR022431">
    <property type="entry name" value="Cyclic_DHFL_synthase_mqnC"/>
</dbReference>